<keyword evidence="1" id="KW-0472">Membrane</keyword>
<keyword evidence="3" id="KW-1185">Reference proteome</keyword>
<keyword evidence="1" id="KW-1133">Transmembrane helix</keyword>
<comment type="caution">
    <text evidence="2">The sequence shown here is derived from an EMBL/GenBank/DDBJ whole genome shotgun (WGS) entry which is preliminary data.</text>
</comment>
<proteinExistence type="predicted"/>
<name>A0ABV5MLM2_9ACTN</name>
<dbReference type="Proteomes" id="UP001589608">
    <property type="component" value="Unassembled WGS sequence"/>
</dbReference>
<dbReference type="RefSeq" id="WP_223100567.1">
    <property type="nucleotide sequence ID" value="NZ_CP061913.1"/>
</dbReference>
<evidence type="ECO:0000313" key="2">
    <source>
        <dbReference type="EMBL" id="MFB9449768.1"/>
    </source>
</evidence>
<feature type="transmembrane region" description="Helical" evidence="1">
    <location>
        <begin position="54"/>
        <end position="75"/>
    </location>
</feature>
<organism evidence="2 3">
    <name type="scientific">Dactylosporangium vinaceum</name>
    <dbReference type="NCBI Taxonomy" id="53362"/>
    <lineage>
        <taxon>Bacteria</taxon>
        <taxon>Bacillati</taxon>
        <taxon>Actinomycetota</taxon>
        <taxon>Actinomycetes</taxon>
        <taxon>Micromonosporales</taxon>
        <taxon>Micromonosporaceae</taxon>
        <taxon>Dactylosporangium</taxon>
    </lineage>
</organism>
<protein>
    <submittedName>
        <fullName evidence="2">Uncharacterized protein</fullName>
    </submittedName>
</protein>
<reference evidence="2 3" key="1">
    <citation type="submission" date="2024-09" db="EMBL/GenBank/DDBJ databases">
        <authorList>
            <person name="Sun Q."/>
            <person name="Mori K."/>
        </authorList>
    </citation>
    <scope>NUCLEOTIDE SEQUENCE [LARGE SCALE GENOMIC DNA]</scope>
    <source>
        <strain evidence="2 3">JCM 3307</strain>
    </source>
</reference>
<gene>
    <name evidence="2" type="ORF">ACFFTR_42395</name>
</gene>
<accession>A0ABV5MLM2</accession>
<keyword evidence="1" id="KW-0812">Transmembrane</keyword>
<dbReference type="EMBL" id="JBHMCA010000069">
    <property type="protein sequence ID" value="MFB9449768.1"/>
    <property type="molecule type" value="Genomic_DNA"/>
</dbReference>
<evidence type="ECO:0000313" key="3">
    <source>
        <dbReference type="Proteomes" id="UP001589608"/>
    </source>
</evidence>
<evidence type="ECO:0000256" key="1">
    <source>
        <dbReference type="SAM" id="Phobius"/>
    </source>
</evidence>
<sequence length="79" mass="8328">MSAVLAAAALGALAGLVAGATLGYRVAVASRTYRDARTTTRNARGLWRQLPRDWSRVAGVLGWLAVVAFLVVAYLPGSR</sequence>